<evidence type="ECO:0000256" key="3">
    <source>
        <dbReference type="ARBA" id="ARBA00022475"/>
    </source>
</evidence>
<dbReference type="CDD" id="cd06261">
    <property type="entry name" value="TM_PBP2"/>
    <property type="match status" value="1"/>
</dbReference>
<dbReference type="EMBL" id="QEPN01000001">
    <property type="protein sequence ID" value="RDE73650.1"/>
    <property type="molecule type" value="Genomic_DNA"/>
</dbReference>
<dbReference type="InterPro" id="IPR035906">
    <property type="entry name" value="MetI-like_sf"/>
</dbReference>
<dbReference type="PANTHER" id="PTHR30151:SF20">
    <property type="entry name" value="ABC TRANSPORTER PERMEASE PROTEIN HI_0355-RELATED"/>
    <property type="match status" value="1"/>
</dbReference>
<feature type="domain" description="ABC transmembrane type-1" evidence="8">
    <location>
        <begin position="49"/>
        <end position="233"/>
    </location>
</feature>
<dbReference type="AlphaFoldDB" id="A0A369YK92"/>
<organism evidence="9 10">
    <name type="scientific">Haemophilus sputorum</name>
    <dbReference type="NCBI Taxonomy" id="1078480"/>
    <lineage>
        <taxon>Bacteria</taxon>
        <taxon>Pseudomonadati</taxon>
        <taxon>Pseudomonadota</taxon>
        <taxon>Gammaproteobacteria</taxon>
        <taxon>Pasteurellales</taxon>
        <taxon>Pasteurellaceae</taxon>
        <taxon>Haemophilus</taxon>
    </lineage>
</organism>
<dbReference type="PANTHER" id="PTHR30151">
    <property type="entry name" value="ALKANE SULFONATE ABC TRANSPORTER-RELATED, MEMBRANE SUBUNIT"/>
    <property type="match status" value="1"/>
</dbReference>
<evidence type="ECO:0000256" key="1">
    <source>
        <dbReference type="ARBA" id="ARBA00004651"/>
    </source>
</evidence>
<dbReference type="Gene3D" id="1.10.3720.10">
    <property type="entry name" value="MetI-like"/>
    <property type="match status" value="1"/>
</dbReference>
<reference evidence="9 10" key="1">
    <citation type="submission" date="2018-05" db="EMBL/GenBank/DDBJ databases">
        <title>Draft Genome Sequences for a Diverse set of 7 Haemophilus Species.</title>
        <authorList>
            <person name="Nichols M."/>
            <person name="Topaz N."/>
            <person name="Wang X."/>
            <person name="Wang X."/>
            <person name="Boxrud D."/>
        </authorList>
    </citation>
    <scope>NUCLEOTIDE SEQUENCE [LARGE SCALE GENOMIC DNA]</scope>
    <source>
        <strain evidence="9 10">C2002001239</strain>
    </source>
</reference>
<comment type="caution">
    <text evidence="9">The sequence shown here is derived from an EMBL/GenBank/DDBJ whole genome shotgun (WGS) entry which is preliminary data.</text>
</comment>
<feature type="transmembrane region" description="Helical" evidence="7">
    <location>
        <begin position="57"/>
        <end position="80"/>
    </location>
</feature>
<dbReference type="Pfam" id="PF00528">
    <property type="entry name" value="BPD_transp_1"/>
    <property type="match status" value="1"/>
</dbReference>
<comment type="similarity">
    <text evidence="7">Belongs to the binding-protein-dependent transport system permease family.</text>
</comment>
<feature type="transmembrane region" description="Helical" evidence="7">
    <location>
        <begin position="87"/>
        <end position="113"/>
    </location>
</feature>
<evidence type="ECO:0000256" key="5">
    <source>
        <dbReference type="ARBA" id="ARBA00022989"/>
    </source>
</evidence>
<dbReference type="InterPro" id="IPR000515">
    <property type="entry name" value="MetI-like"/>
</dbReference>
<name>A0A369YK92_9PAST</name>
<keyword evidence="2 7" id="KW-0813">Transport</keyword>
<keyword evidence="4 7" id="KW-0812">Transmembrane</keyword>
<proteinExistence type="inferred from homology"/>
<evidence type="ECO:0000313" key="9">
    <source>
        <dbReference type="EMBL" id="RDE73650.1"/>
    </source>
</evidence>
<evidence type="ECO:0000313" key="10">
    <source>
        <dbReference type="Proteomes" id="UP000253872"/>
    </source>
</evidence>
<evidence type="ECO:0000256" key="2">
    <source>
        <dbReference type="ARBA" id="ARBA00022448"/>
    </source>
</evidence>
<feature type="transmembrane region" description="Helical" evidence="7">
    <location>
        <begin position="119"/>
        <end position="138"/>
    </location>
</feature>
<evidence type="ECO:0000256" key="6">
    <source>
        <dbReference type="ARBA" id="ARBA00023136"/>
    </source>
</evidence>
<dbReference type="STRING" id="1035839.GCA_000238795_00155"/>
<accession>A0A369YK92</accession>
<dbReference type="RefSeq" id="WP_111401316.1">
    <property type="nucleotide sequence ID" value="NZ_QEPN01000001.1"/>
</dbReference>
<evidence type="ECO:0000256" key="7">
    <source>
        <dbReference type="RuleBase" id="RU363032"/>
    </source>
</evidence>
<protein>
    <submittedName>
        <fullName evidence="9">ABC transporter permease</fullName>
    </submittedName>
</protein>
<comment type="subcellular location">
    <subcellularLocation>
        <location evidence="1 7">Cell membrane</location>
        <topology evidence="1 7">Multi-pass membrane protein</topology>
    </subcellularLocation>
</comment>
<dbReference type="Proteomes" id="UP000253872">
    <property type="component" value="Unassembled WGS sequence"/>
</dbReference>
<keyword evidence="3" id="KW-1003">Cell membrane</keyword>
<feature type="transmembrane region" description="Helical" evidence="7">
    <location>
        <begin position="167"/>
        <end position="194"/>
    </location>
</feature>
<gene>
    <name evidence="9" type="ORF">DPV93_00395</name>
</gene>
<dbReference type="GO" id="GO:0005886">
    <property type="term" value="C:plasma membrane"/>
    <property type="evidence" value="ECO:0007669"/>
    <property type="project" value="UniProtKB-SubCell"/>
</dbReference>
<dbReference type="PROSITE" id="PS50928">
    <property type="entry name" value="ABC_TM1"/>
    <property type="match status" value="1"/>
</dbReference>
<keyword evidence="6 7" id="KW-0472">Membrane</keyword>
<dbReference type="GO" id="GO:0055085">
    <property type="term" value="P:transmembrane transport"/>
    <property type="evidence" value="ECO:0007669"/>
    <property type="project" value="InterPro"/>
</dbReference>
<keyword evidence="5 7" id="KW-1133">Transmembrane helix</keyword>
<evidence type="ECO:0000256" key="4">
    <source>
        <dbReference type="ARBA" id="ARBA00022692"/>
    </source>
</evidence>
<evidence type="ECO:0000259" key="8">
    <source>
        <dbReference type="PROSITE" id="PS50928"/>
    </source>
</evidence>
<feature type="transmembrane region" description="Helical" evidence="7">
    <location>
        <begin position="214"/>
        <end position="237"/>
    </location>
</feature>
<sequence length="248" mass="27412">MKKLANWLGLFLLLIGLWQALVSIFTLPTYLFPSPIAVFERLLQHTDLLLSHAKVTLIEIALGLICGFILGLISALLLTLSRRVSAFLMPLLVISQAVPVFAIAPLLVLWLGYGMASKIAMAVLIIYFPVTAACYDGLRNTPQSWLQLAQTLQISPQAMLFKVRLPAALPALASGLRIAVSIAPIGAVVGEWVGSSEGLGYLMLQANARMQIDLMFAALFLLLLIALCLYFFTDYWLRRSLPWVRYIH</sequence>
<dbReference type="SUPFAM" id="SSF161098">
    <property type="entry name" value="MetI-like"/>
    <property type="match status" value="1"/>
</dbReference>